<accession>A0A4R3KYT1</accession>
<name>A0A4R3KYT1_9FIRM</name>
<protein>
    <submittedName>
        <fullName evidence="1">Uncharacterized protein</fullName>
    </submittedName>
</protein>
<dbReference type="Proteomes" id="UP000294567">
    <property type="component" value="Unassembled WGS sequence"/>
</dbReference>
<evidence type="ECO:0000313" key="1">
    <source>
        <dbReference type="EMBL" id="TCS91330.1"/>
    </source>
</evidence>
<dbReference type="EMBL" id="SMAE01000002">
    <property type="protein sequence ID" value="TCS91330.1"/>
    <property type="molecule type" value="Genomic_DNA"/>
</dbReference>
<dbReference type="AlphaFoldDB" id="A0A4R3KYT1"/>
<evidence type="ECO:0000313" key="2">
    <source>
        <dbReference type="Proteomes" id="UP000294567"/>
    </source>
</evidence>
<comment type="caution">
    <text evidence="1">The sequence shown here is derived from an EMBL/GenBank/DDBJ whole genome shotgun (WGS) entry which is preliminary data.</text>
</comment>
<sequence>MNSSQNNVQAFYVAEGKILMAINNPKYFDNLILPEIKEYLKNDKIIDNNKEYIVLDDEDLMEGDSDNKINLFFYEEENREKLKLQTQTSYNKIKRKADANLTVINQLFEMGLPILSPNLLEGNAKLYEEYMDFLQQKIYIPTLEEDIMPIEIDNYEIIKIFNDMDRRTYVELYRNNISSSINKRLIDIKDRVFILVRNNKIKGTKMVIESNNINDILELKGIIYVEGDIYICSDVIFDGILIVNNGSIYIESDSNFMLSGILLGDDADKMLYDKRVKLDYNLHEIKRNGVYLPGFIEPNIEYIKIY</sequence>
<keyword evidence="2" id="KW-1185">Reference proteome</keyword>
<organism evidence="1 2">
    <name type="scientific">Keratinibaculum paraultunense</name>
    <dbReference type="NCBI Taxonomy" id="1278232"/>
    <lineage>
        <taxon>Bacteria</taxon>
        <taxon>Bacillati</taxon>
        <taxon>Bacillota</taxon>
        <taxon>Tissierellia</taxon>
        <taxon>Tissierellales</taxon>
        <taxon>Tepidimicrobiaceae</taxon>
        <taxon>Keratinibaculum</taxon>
    </lineage>
</organism>
<proteinExistence type="predicted"/>
<gene>
    <name evidence="1" type="ORF">EDD65_102265</name>
</gene>
<reference evidence="1 2" key="1">
    <citation type="submission" date="2019-03" db="EMBL/GenBank/DDBJ databases">
        <title>Genomic Encyclopedia of Type Strains, Phase IV (KMG-IV): sequencing the most valuable type-strain genomes for metagenomic binning, comparative biology and taxonomic classification.</title>
        <authorList>
            <person name="Goeker M."/>
        </authorList>
    </citation>
    <scope>NUCLEOTIDE SEQUENCE [LARGE SCALE GENOMIC DNA]</scope>
    <source>
        <strain evidence="1 2">DSM 26752</strain>
    </source>
</reference>